<dbReference type="Proteomes" id="UP000693970">
    <property type="component" value="Unassembled WGS sequence"/>
</dbReference>
<organism evidence="1 2">
    <name type="scientific">Nitzschia inconspicua</name>
    <dbReference type="NCBI Taxonomy" id="303405"/>
    <lineage>
        <taxon>Eukaryota</taxon>
        <taxon>Sar</taxon>
        <taxon>Stramenopiles</taxon>
        <taxon>Ochrophyta</taxon>
        <taxon>Bacillariophyta</taxon>
        <taxon>Bacillariophyceae</taxon>
        <taxon>Bacillariophycidae</taxon>
        <taxon>Bacillariales</taxon>
        <taxon>Bacillariaceae</taxon>
        <taxon>Nitzschia</taxon>
    </lineage>
</organism>
<gene>
    <name evidence="1" type="ORF">IV203_004649</name>
</gene>
<evidence type="ECO:0000313" key="2">
    <source>
        <dbReference type="Proteomes" id="UP000693970"/>
    </source>
</evidence>
<sequence>MYLIVASPSARRIHPLSTDDYLFHVEKCVPFKASTSLGYRSQSPTRGNVRAAADLSSRIKRTTRAGGWQQYTSGHVNNDKIEFILLTG</sequence>
<accession>A0A9K3L5Z4</accession>
<keyword evidence="2" id="KW-1185">Reference proteome</keyword>
<name>A0A9K3L5Z4_9STRA</name>
<reference evidence="1" key="1">
    <citation type="journal article" date="2021" name="Sci. Rep.">
        <title>Diploid genomic architecture of Nitzschia inconspicua, an elite biomass production diatom.</title>
        <authorList>
            <person name="Oliver A."/>
            <person name="Podell S."/>
            <person name="Pinowska A."/>
            <person name="Traller J.C."/>
            <person name="Smith S.R."/>
            <person name="McClure R."/>
            <person name="Beliaev A."/>
            <person name="Bohutskyi P."/>
            <person name="Hill E.A."/>
            <person name="Rabines A."/>
            <person name="Zheng H."/>
            <person name="Allen L.Z."/>
            <person name="Kuo A."/>
            <person name="Grigoriev I.V."/>
            <person name="Allen A.E."/>
            <person name="Hazlebeck D."/>
            <person name="Allen E.E."/>
        </authorList>
    </citation>
    <scope>NUCLEOTIDE SEQUENCE</scope>
    <source>
        <strain evidence="1">Hildebrandi</strain>
    </source>
</reference>
<proteinExistence type="predicted"/>
<comment type="caution">
    <text evidence="1">The sequence shown here is derived from an EMBL/GenBank/DDBJ whole genome shotgun (WGS) entry which is preliminary data.</text>
</comment>
<reference evidence="1" key="2">
    <citation type="submission" date="2021-04" db="EMBL/GenBank/DDBJ databases">
        <authorList>
            <person name="Podell S."/>
        </authorList>
    </citation>
    <scope>NUCLEOTIDE SEQUENCE</scope>
    <source>
        <strain evidence="1">Hildebrandi</strain>
    </source>
</reference>
<protein>
    <submittedName>
        <fullName evidence="1">Uncharacterized protein</fullName>
    </submittedName>
</protein>
<dbReference type="AlphaFoldDB" id="A0A9K3L5Z4"/>
<evidence type="ECO:0000313" key="1">
    <source>
        <dbReference type="EMBL" id="KAG7355293.1"/>
    </source>
</evidence>
<dbReference type="EMBL" id="JAGRRH010000016">
    <property type="protein sequence ID" value="KAG7355293.1"/>
    <property type="molecule type" value="Genomic_DNA"/>
</dbReference>